<evidence type="ECO:0000256" key="2">
    <source>
        <dbReference type="SAM" id="Phobius"/>
    </source>
</evidence>
<reference evidence="3 4" key="1">
    <citation type="submission" date="2017-05" db="EMBL/GenBank/DDBJ databases">
        <title>Complete genome sequence of Streptomyces sp. SCSIO 03032 revealed the diverse biosynthetic pathways for its bioactive secondary metabolites.</title>
        <authorList>
            <person name="Ma L."/>
            <person name="Zhu Y."/>
            <person name="Zhang W."/>
            <person name="Zhang G."/>
            <person name="Tian X."/>
            <person name="Zhang S."/>
            <person name="Zhang C."/>
        </authorList>
    </citation>
    <scope>NUCLEOTIDE SEQUENCE [LARGE SCALE GENOMIC DNA]</scope>
    <source>
        <strain evidence="3 4">SCSIO 03032</strain>
    </source>
</reference>
<proteinExistence type="predicted"/>
<evidence type="ECO:0000256" key="1">
    <source>
        <dbReference type="SAM" id="MobiDB-lite"/>
    </source>
</evidence>
<dbReference type="AlphaFoldDB" id="A0A1W7D318"/>
<sequence length="315" mass="30826">MESPVVNRTARRGATALLAATVLTTPATARADEAGDRSAGTASAAVLRAGLDVSLLDGGVRLPLTASLNEVSAPDGGGSADDTLLTATLEGVEDGQPFDLLRADVASASATTGADGAFAETSLAGARVHLPGLPLLSLIEVDAVSARASCPVGGEASAETVMPATATVLGRTAELTTEGTTEVSVPGVGDVTLALAQRESGDGTASASALDLNVAVDPLDLGVAEVTGTVTLAEAACTAPAPPGPRPQTGIENQPGERPEEGVGRPGDRPAEDVDLAETGGGSSTPYLVGGAAGLLAAGAATVLIARRRRAAAQG</sequence>
<evidence type="ECO:0000313" key="3">
    <source>
        <dbReference type="EMBL" id="ARQ71412.1"/>
    </source>
</evidence>
<keyword evidence="2" id="KW-0812">Transmembrane</keyword>
<dbReference type="InterPro" id="IPR048202">
    <property type="entry name" value="SCO1860-like"/>
</dbReference>
<feature type="region of interest" description="Disordered" evidence="1">
    <location>
        <begin position="237"/>
        <end position="288"/>
    </location>
</feature>
<keyword evidence="2" id="KW-1133">Transmembrane helix</keyword>
<organism evidence="3 4">
    <name type="scientific">Streptomyces marincola</name>
    <dbReference type="NCBI Taxonomy" id="2878388"/>
    <lineage>
        <taxon>Bacteria</taxon>
        <taxon>Bacillati</taxon>
        <taxon>Actinomycetota</taxon>
        <taxon>Actinomycetes</taxon>
        <taxon>Kitasatosporales</taxon>
        <taxon>Streptomycetaceae</taxon>
        <taxon>Streptomyces</taxon>
    </lineage>
</organism>
<protein>
    <recommendedName>
        <fullName evidence="5">LPXTG-motif cell wall anchor domain-containing protein</fullName>
    </recommendedName>
</protein>
<dbReference type="NCBIfam" id="TIGR01167">
    <property type="entry name" value="LPXTG_anchor"/>
    <property type="match status" value="1"/>
</dbReference>
<dbReference type="NCBIfam" id="NF041527">
    <property type="entry name" value="SCO1860_LAETG"/>
    <property type="match status" value="1"/>
</dbReference>
<feature type="compositionally biased region" description="Basic and acidic residues" evidence="1">
    <location>
        <begin position="255"/>
        <end position="272"/>
    </location>
</feature>
<dbReference type="EMBL" id="CP021121">
    <property type="protein sequence ID" value="ARQ71412.1"/>
    <property type="molecule type" value="Genomic_DNA"/>
</dbReference>
<evidence type="ECO:0008006" key="5">
    <source>
        <dbReference type="Google" id="ProtNLM"/>
    </source>
</evidence>
<evidence type="ECO:0000313" key="4">
    <source>
        <dbReference type="Proteomes" id="UP000194218"/>
    </source>
</evidence>
<dbReference type="NCBIfam" id="NF041528">
    <property type="entry name" value="strep_LAETG"/>
    <property type="match status" value="1"/>
</dbReference>
<keyword evidence="2" id="KW-0472">Membrane</keyword>
<gene>
    <name evidence="3" type="ORF">CAG99_23595</name>
</gene>
<dbReference type="NCBIfam" id="NF040603">
    <property type="entry name" value="choice_anch_P"/>
    <property type="match status" value="1"/>
</dbReference>
<dbReference type="Proteomes" id="UP000194218">
    <property type="component" value="Chromosome"/>
</dbReference>
<feature type="transmembrane region" description="Helical" evidence="2">
    <location>
        <begin position="287"/>
        <end position="306"/>
    </location>
</feature>
<dbReference type="KEGG" id="smao:CAG99_23595"/>
<accession>A0A1W7D318</accession>
<name>A0A1W7D318_9ACTN</name>
<keyword evidence="4" id="KW-1185">Reference proteome</keyword>